<evidence type="ECO:0000313" key="2">
    <source>
        <dbReference type="Proteomes" id="UP000193920"/>
    </source>
</evidence>
<evidence type="ECO:0000313" key="1">
    <source>
        <dbReference type="EMBL" id="ORY68134.1"/>
    </source>
</evidence>
<dbReference type="Gene3D" id="2.40.10.10">
    <property type="entry name" value="Trypsin-like serine proteases"/>
    <property type="match status" value="1"/>
</dbReference>
<proteinExistence type="predicted"/>
<dbReference type="Proteomes" id="UP000193920">
    <property type="component" value="Unassembled WGS sequence"/>
</dbReference>
<keyword evidence="2" id="KW-1185">Reference proteome</keyword>
<organism evidence="1 2">
    <name type="scientific">Neocallimastix californiae</name>
    <dbReference type="NCBI Taxonomy" id="1754190"/>
    <lineage>
        <taxon>Eukaryota</taxon>
        <taxon>Fungi</taxon>
        <taxon>Fungi incertae sedis</taxon>
        <taxon>Chytridiomycota</taxon>
        <taxon>Chytridiomycota incertae sedis</taxon>
        <taxon>Neocallimastigomycetes</taxon>
        <taxon>Neocallimastigales</taxon>
        <taxon>Neocallimastigaceae</taxon>
        <taxon>Neocallimastix</taxon>
    </lineage>
</organism>
<dbReference type="AlphaFoldDB" id="A0A1Y2EA04"/>
<evidence type="ECO:0008006" key="3">
    <source>
        <dbReference type="Google" id="ProtNLM"/>
    </source>
</evidence>
<dbReference type="EMBL" id="MCOG01000046">
    <property type="protein sequence ID" value="ORY68134.1"/>
    <property type="molecule type" value="Genomic_DNA"/>
</dbReference>
<protein>
    <recommendedName>
        <fullName evidence="3">Serine protease</fullName>
    </recommendedName>
</protein>
<dbReference type="InterPro" id="IPR043504">
    <property type="entry name" value="Peptidase_S1_PA_chymotrypsin"/>
</dbReference>
<reference evidence="1 2" key="1">
    <citation type="submission" date="2016-08" db="EMBL/GenBank/DDBJ databases">
        <title>A Parts List for Fungal Cellulosomes Revealed by Comparative Genomics.</title>
        <authorList>
            <consortium name="DOE Joint Genome Institute"/>
            <person name="Haitjema C.H."/>
            <person name="Gilmore S.P."/>
            <person name="Henske J.K."/>
            <person name="Solomon K.V."/>
            <person name="De Groot R."/>
            <person name="Kuo A."/>
            <person name="Mondo S.J."/>
            <person name="Salamov A.A."/>
            <person name="Labutti K."/>
            <person name="Zhao Z."/>
            <person name="Chiniquy J."/>
            <person name="Barry K."/>
            <person name="Brewer H.M."/>
            <person name="Purvine S.O."/>
            <person name="Wright A.T."/>
            <person name="Boxma B."/>
            <person name="Van Alen T."/>
            <person name="Hackstein J.H."/>
            <person name="Baker S.E."/>
            <person name="Grigoriev I.V."/>
            <person name="O'Malley M.A."/>
        </authorList>
    </citation>
    <scope>NUCLEOTIDE SEQUENCE [LARGE SCALE GENOMIC DNA]</scope>
    <source>
        <strain evidence="1 2">G1</strain>
    </source>
</reference>
<dbReference type="Pfam" id="PF13365">
    <property type="entry name" value="Trypsin_2"/>
    <property type="match status" value="1"/>
</dbReference>
<accession>A0A1Y2EA04</accession>
<comment type="caution">
    <text evidence="1">The sequence shown here is derived from an EMBL/GenBank/DDBJ whole genome shotgun (WGS) entry which is preliminary data.</text>
</comment>
<dbReference type="SUPFAM" id="SSF50494">
    <property type="entry name" value="Trypsin-like serine proteases"/>
    <property type="match status" value="1"/>
</dbReference>
<dbReference type="InterPro" id="IPR009003">
    <property type="entry name" value="Peptidase_S1_PA"/>
</dbReference>
<dbReference type="OrthoDB" id="5969844at2759"/>
<gene>
    <name evidence="1" type="ORF">LY90DRAFT_504399</name>
</gene>
<sequence length="358" mass="42187">MLKLFSKKNKIEKECLIVNSTFISKDISQKILELSEKSIGLISIEIFVNEEKKIRKGTCFLVQIQLPLNEKPIYGFITNNHVLGSDNIKDGKYKIEINNKEVNIKRNERDFKFTCELIDSTFIQITDDKFIKNENYLFIELCIENTDKLKENPEVFVIQYPGFKNSKKDVFYSSGDIDHLSGFNIYHKASTGKGSSGSPLLNNKMKVIGLHKSASVSEDFNLATNINTIYYAINILYSKKYIYPMEKFIKFPRELSNEENDELKNHGILETSVPYLYKCQYNCDSSSIILFYRTNHAWYCTKIPKNEKFKFKEIELYKWRLFNFYKPIKENLGKMNNYLKHHHKVIFQWLKLSELMYN</sequence>
<name>A0A1Y2EA04_9FUNG</name>